<evidence type="ECO:0000313" key="1">
    <source>
        <dbReference type="EMBL" id="NUZ07973.1"/>
    </source>
</evidence>
<evidence type="ECO:0000313" key="2">
    <source>
        <dbReference type="Proteomes" id="UP000529637"/>
    </source>
</evidence>
<sequence>MVLAGLAAAFWWGRQPSDEVAALASRNPEWSVDSHLGWVVLTEQATRKRVVIAPEQVGPHRVRRVTCAEVERAFPRWFRLPADSGQHEPLGCVRVSGPAEDSYVINVLTALEIPKLWDDLYGPVLDTAGLPYAGGHSAHGRRGRKLDREVIGAEARPQLSGASPPRGSATLAYVVDPEPGSDAFETRITAVHVGDETLLIATFRRLASAPGRMP</sequence>
<name>A0A7Y6NRF7_9BURK</name>
<comment type="caution">
    <text evidence="1">The sequence shown here is derived from an EMBL/GenBank/DDBJ whole genome shotgun (WGS) entry which is preliminary data.</text>
</comment>
<proteinExistence type="predicted"/>
<dbReference type="AlphaFoldDB" id="A0A7Y6NRF7"/>
<dbReference type="RefSeq" id="WP_176070811.1">
    <property type="nucleotide sequence ID" value="NZ_JABWMJ010000010.1"/>
</dbReference>
<dbReference type="EMBL" id="JABWMJ010000010">
    <property type="protein sequence ID" value="NUZ07973.1"/>
    <property type="molecule type" value="Genomic_DNA"/>
</dbReference>
<protein>
    <submittedName>
        <fullName evidence="1">Uncharacterized protein</fullName>
    </submittedName>
</protein>
<accession>A0A7Y6NRF7</accession>
<keyword evidence="2" id="KW-1185">Reference proteome</keyword>
<reference evidence="1 2" key="1">
    <citation type="submission" date="2020-06" db="EMBL/GenBank/DDBJ databases">
        <title>Schlegella sp. ID0723 isolated from air conditioner.</title>
        <authorList>
            <person name="Kim D.Y."/>
            <person name="Kim D.-U."/>
        </authorList>
    </citation>
    <scope>NUCLEOTIDE SEQUENCE [LARGE SCALE GENOMIC DNA]</scope>
    <source>
        <strain evidence="1 2">ID0723</strain>
    </source>
</reference>
<gene>
    <name evidence="1" type="ORF">HQN59_19595</name>
</gene>
<dbReference type="Proteomes" id="UP000529637">
    <property type="component" value="Unassembled WGS sequence"/>
</dbReference>
<organism evidence="1 2">
    <name type="scientific">Piscinibacter koreensis</name>
    <dbReference type="NCBI Taxonomy" id="2742824"/>
    <lineage>
        <taxon>Bacteria</taxon>
        <taxon>Pseudomonadati</taxon>
        <taxon>Pseudomonadota</taxon>
        <taxon>Betaproteobacteria</taxon>
        <taxon>Burkholderiales</taxon>
        <taxon>Sphaerotilaceae</taxon>
        <taxon>Piscinibacter</taxon>
    </lineage>
</organism>